<accession>A0ABV8Q3F3</accession>
<dbReference type="Gene3D" id="3.30.1540.10">
    <property type="entry name" value="formyl-coa transferase, domain 3"/>
    <property type="match status" value="2"/>
</dbReference>
<sequence>MSAQPRIGRTLRVVEFAQGVAGPVCGRMFSGLGHEVIKCEPPRGDYLRGDGGADGGLMASGFRVLNAGKRSLVVDLDSVAGVERARRLIAAADVVITDHPPEKIAELGLRGDDRRPGLVVVSFSSFGLGPGDPFVRPDSLLAESFGGLAAMIGEPDRSPLSLGGEQTAYSAGFTGFLGAMVALSEAVGDFVDVALADVAAYIDWKSDVSFDASGVAPRRTGVRFGRWRMLPVVDGWVGIIYQPDQWAAMVELIDDPRLRRPELESEAGRDRLAGEWWAAVEEWARPLTRREVFERAQQAGLAFGMDLDVSDLVAVEQYLSRGFIPTDPVAPLGPFFKSVELGWLTGPVPELDEYAAEDTDESPVPAVTSPASAPRPLEDMVVLDLGTITAGAAAGRLLADYGATVIKIEAPEHPDPFRNWIVAGVDPADLPETSPAFESNNAGKLGVALDLKTATGLATFEALVVRADVVLENFRVGVTERLGIDYAHLRLLKPDLVYLSLSSQGQNGPESRYRSYGSTLDMLSGLASVTGYGDGIPVWSSFDVNYPDQIVSLLGAGLVVHSWLRGIGTHIDLSQRETISWTLADRIELFRSTGLLKPATGNHRPGADPHDVYPVQEPDEWIAVACFSNEQRRALADLIGVGVSEGPALDLAVRAWARTLPRAHALGHLSAAGIPSAPVLRANERADDPHFAGRRVFLDSEARRKGFPMVLDGYTPPEPSLAPALGQDTEAVLAAFATSRAPGDSDAALAADVATAAP</sequence>
<dbReference type="Gene3D" id="3.40.50.10540">
    <property type="entry name" value="Crotonobetainyl-coa:carnitine coa-transferase, domain 1"/>
    <property type="match status" value="2"/>
</dbReference>
<evidence type="ECO:0000256" key="2">
    <source>
        <dbReference type="ARBA" id="ARBA00022679"/>
    </source>
</evidence>
<dbReference type="InterPro" id="IPR050509">
    <property type="entry name" value="CoA-transferase_III"/>
</dbReference>
<dbReference type="Pfam" id="PF02515">
    <property type="entry name" value="CoA_transf_3"/>
    <property type="match status" value="2"/>
</dbReference>
<dbReference type="PANTHER" id="PTHR48228:SF6">
    <property type="entry name" value="L-CARNITINE COA-TRANSFERASE"/>
    <property type="match status" value="1"/>
</dbReference>
<dbReference type="PANTHER" id="PTHR48228">
    <property type="entry name" value="SUCCINYL-COA--D-CITRAMALATE COA-TRANSFERASE"/>
    <property type="match status" value="1"/>
</dbReference>
<dbReference type="Proteomes" id="UP001595900">
    <property type="component" value="Unassembled WGS sequence"/>
</dbReference>
<name>A0ABV8Q3F3_9MICO</name>
<dbReference type="RefSeq" id="WP_390226637.1">
    <property type="nucleotide sequence ID" value="NZ_JBHSCN010000002.1"/>
</dbReference>
<evidence type="ECO:0000313" key="3">
    <source>
        <dbReference type="EMBL" id="MFC4241880.1"/>
    </source>
</evidence>
<evidence type="ECO:0000256" key="1">
    <source>
        <dbReference type="ARBA" id="ARBA00008383"/>
    </source>
</evidence>
<reference evidence="4" key="1">
    <citation type="journal article" date="2019" name="Int. J. Syst. Evol. Microbiol.">
        <title>The Global Catalogue of Microorganisms (GCM) 10K type strain sequencing project: providing services to taxonomists for standard genome sequencing and annotation.</title>
        <authorList>
            <consortium name="The Broad Institute Genomics Platform"/>
            <consortium name="The Broad Institute Genome Sequencing Center for Infectious Disease"/>
            <person name="Wu L."/>
            <person name="Ma J."/>
        </authorList>
    </citation>
    <scope>NUCLEOTIDE SEQUENCE [LARGE SCALE GENOMIC DNA]</scope>
    <source>
        <strain evidence="4">CGMCC 1.10363</strain>
    </source>
</reference>
<evidence type="ECO:0000313" key="4">
    <source>
        <dbReference type="Proteomes" id="UP001595900"/>
    </source>
</evidence>
<keyword evidence="2 3" id="KW-0808">Transferase</keyword>
<dbReference type="InterPro" id="IPR023606">
    <property type="entry name" value="CoA-Trfase_III_dom_1_sf"/>
</dbReference>
<organism evidence="3 4">
    <name type="scientific">Gryllotalpicola reticulitermitis</name>
    <dbReference type="NCBI Taxonomy" id="1184153"/>
    <lineage>
        <taxon>Bacteria</taxon>
        <taxon>Bacillati</taxon>
        <taxon>Actinomycetota</taxon>
        <taxon>Actinomycetes</taxon>
        <taxon>Micrococcales</taxon>
        <taxon>Microbacteriaceae</taxon>
        <taxon>Gryllotalpicola</taxon>
    </lineage>
</organism>
<protein>
    <submittedName>
        <fullName evidence="3">CoA transferase</fullName>
    </submittedName>
</protein>
<comment type="caution">
    <text evidence="3">The sequence shown here is derived from an EMBL/GenBank/DDBJ whole genome shotgun (WGS) entry which is preliminary data.</text>
</comment>
<dbReference type="InterPro" id="IPR044855">
    <property type="entry name" value="CoA-Trfase_III_dom3_sf"/>
</dbReference>
<comment type="similarity">
    <text evidence="1">Belongs to the CoA-transferase III family.</text>
</comment>
<dbReference type="GO" id="GO:0016740">
    <property type="term" value="F:transferase activity"/>
    <property type="evidence" value="ECO:0007669"/>
    <property type="project" value="UniProtKB-KW"/>
</dbReference>
<dbReference type="InterPro" id="IPR003673">
    <property type="entry name" value="CoA-Trfase_fam_III"/>
</dbReference>
<proteinExistence type="inferred from homology"/>
<gene>
    <name evidence="3" type="ORF">ACFOYW_00730</name>
</gene>
<dbReference type="EMBL" id="JBHSCN010000002">
    <property type="protein sequence ID" value="MFC4241880.1"/>
    <property type="molecule type" value="Genomic_DNA"/>
</dbReference>
<dbReference type="SUPFAM" id="SSF89796">
    <property type="entry name" value="CoA-transferase family III (CaiB/BaiF)"/>
    <property type="match status" value="2"/>
</dbReference>
<keyword evidence="4" id="KW-1185">Reference proteome</keyword>